<dbReference type="PANTHER" id="PTHR18964:SF170">
    <property type="entry name" value="SUGAR KINASE"/>
    <property type="match status" value="1"/>
</dbReference>
<dbReference type="Proteomes" id="UP000438120">
    <property type="component" value="Unassembled WGS sequence"/>
</dbReference>
<comment type="similarity">
    <text evidence="1">Belongs to the ROK (NagC/XylR) family.</text>
</comment>
<dbReference type="RefSeq" id="WP_154549497.1">
    <property type="nucleotide sequence ID" value="NZ_JBKZBZ010000025.1"/>
</dbReference>
<dbReference type="EMBL" id="VUMX01000043">
    <property type="protein sequence ID" value="MST87890.1"/>
    <property type="molecule type" value="Genomic_DNA"/>
</dbReference>
<proteinExistence type="inferred from homology"/>
<keyword evidence="3" id="KW-1185">Reference proteome</keyword>
<dbReference type="CDD" id="cd24152">
    <property type="entry name" value="ASKHA_NBD_ROK-like"/>
    <property type="match status" value="1"/>
</dbReference>
<gene>
    <name evidence="2" type="ORF">FYJ62_09785</name>
</gene>
<accession>A0A6A8MGF8</accession>
<dbReference type="AlphaFoldDB" id="A0A6A8MGF8"/>
<organism evidence="2 3">
    <name type="scientific">Lactobacillus porci</name>
    <dbReference type="NCBI Taxonomy" id="2012477"/>
    <lineage>
        <taxon>Bacteria</taxon>
        <taxon>Bacillati</taxon>
        <taxon>Bacillota</taxon>
        <taxon>Bacilli</taxon>
        <taxon>Lactobacillales</taxon>
        <taxon>Lactobacillaceae</taxon>
        <taxon>Lactobacillus</taxon>
    </lineage>
</organism>
<reference evidence="2 3" key="1">
    <citation type="submission" date="2019-08" db="EMBL/GenBank/DDBJ databases">
        <title>In-depth cultivation of the pig gut microbiome towards novel bacterial diversity and tailored functional studies.</title>
        <authorList>
            <person name="Wylensek D."/>
            <person name="Hitch T.C.A."/>
            <person name="Clavel T."/>
        </authorList>
    </citation>
    <scope>NUCLEOTIDE SEQUENCE [LARGE SCALE GENOMIC DNA]</scope>
    <source>
        <strain evidence="2 3">Bifido-178-WT-2B</strain>
    </source>
</reference>
<dbReference type="Gene3D" id="3.30.420.40">
    <property type="match status" value="2"/>
</dbReference>
<protein>
    <submittedName>
        <fullName evidence="2">ROK family protein</fullName>
    </submittedName>
</protein>
<sequence length="291" mass="31164">MNLAAIDIGGSSIKFATWEDGRLQKVHALPTPDNLADFYQLLDGEVAKIKAESQVSGVAISSPGAVNKRSGVIEGASALPYIHNFPIVPKLEELFGLPVSIENDANCAALAELAAGAGKNNSSLAFLVIGTGVGGAIIFNRQIWHGAHLYGGEFGYQTTAQAGMTLSQAASPVQMAERYSRESGHEASGKEVYDLAKEGDQLALKERNRSIKALAEAIYNLQHGFDPEKIIIGGAISNNPDLLTLLNEEISRIRQEVGIATVKPELAVCEYRGEANLRGCVYDFEQEHGEK</sequence>
<dbReference type="PANTHER" id="PTHR18964">
    <property type="entry name" value="ROK (REPRESSOR, ORF, KINASE) FAMILY"/>
    <property type="match status" value="1"/>
</dbReference>
<dbReference type="Pfam" id="PF00480">
    <property type="entry name" value="ROK"/>
    <property type="match status" value="1"/>
</dbReference>
<dbReference type="InterPro" id="IPR043129">
    <property type="entry name" value="ATPase_NBD"/>
</dbReference>
<evidence type="ECO:0000256" key="1">
    <source>
        <dbReference type="ARBA" id="ARBA00006479"/>
    </source>
</evidence>
<comment type="caution">
    <text evidence="2">The sequence shown here is derived from an EMBL/GenBank/DDBJ whole genome shotgun (WGS) entry which is preliminary data.</text>
</comment>
<dbReference type="SUPFAM" id="SSF53067">
    <property type="entry name" value="Actin-like ATPase domain"/>
    <property type="match status" value="1"/>
</dbReference>
<evidence type="ECO:0000313" key="3">
    <source>
        <dbReference type="Proteomes" id="UP000438120"/>
    </source>
</evidence>
<evidence type="ECO:0000313" key="2">
    <source>
        <dbReference type="EMBL" id="MST87890.1"/>
    </source>
</evidence>
<name>A0A6A8MGF8_9LACO</name>
<dbReference type="InterPro" id="IPR000600">
    <property type="entry name" value="ROK"/>
</dbReference>
<dbReference type="OrthoDB" id="9795247at2"/>